<evidence type="ECO:0000256" key="5">
    <source>
        <dbReference type="ARBA" id="ARBA00022737"/>
    </source>
</evidence>
<evidence type="ECO:0000313" key="10">
    <source>
        <dbReference type="EMBL" id="KAF2108382.1"/>
    </source>
</evidence>
<dbReference type="AlphaFoldDB" id="A0A6A5YMT2"/>
<name>A0A6A5YMT2_9PLEO</name>
<evidence type="ECO:0000256" key="6">
    <source>
        <dbReference type="ARBA" id="ARBA00022771"/>
    </source>
</evidence>
<dbReference type="Gene3D" id="1.20.120.1750">
    <property type="match status" value="1"/>
</dbReference>
<evidence type="ECO:0000256" key="1">
    <source>
        <dbReference type="ARBA" id="ARBA00001798"/>
    </source>
</evidence>
<feature type="domain" description="RING-type" evidence="9">
    <location>
        <begin position="3"/>
        <end position="199"/>
    </location>
</feature>
<gene>
    <name evidence="10" type="ORF">BDV96DRAFT_504588</name>
</gene>
<dbReference type="EC" id="2.3.2.31" evidence="2"/>
<evidence type="ECO:0000259" key="9">
    <source>
        <dbReference type="PROSITE" id="PS51873"/>
    </source>
</evidence>
<dbReference type="PANTHER" id="PTHR11685">
    <property type="entry name" value="RBR FAMILY RING FINGER AND IBR DOMAIN-CONTAINING"/>
    <property type="match status" value="1"/>
</dbReference>
<dbReference type="SMART" id="SM00647">
    <property type="entry name" value="IBR"/>
    <property type="match status" value="2"/>
</dbReference>
<keyword evidence="8" id="KW-0862">Zinc</keyword>
<keyword evidence="11" id="KW-1185">Reference proteome</keyword>
<keyword evidence="7" id="KW-0833">Ubl conjugation pathway</keyword>
<keyword evidence="3" id="KW-0808">Transferase</keyword>
<dbReference type="PROSITE" id="PS51873">
    <property type="entry name" value="TRIAD"/>
    <property type="match status" value="1"/>
</dbReference>
<dbReference type="InterPro" id="IPR031127">
    <property type="entry name" value="E3_UB_ligase_RBR"/>
</dbReference>
<evidence type="ECO:0000256" key="8">
    <source>
        <dbReference type="ARBA" id="ARBA00022833"/>
    </source>
</evidence>
<evidence type="ECO:0000256" key="4">
    <source>
        <dbReference type="ARBA" id="ARBA00022723"/>
    </source>
</evidence>
<dbReference type="Pfam" id="PF01485">
    <property type="entry name" value="IBR"/>
    <property type="match status" value="1"/>
</dbReference>
<comment type="catalytic activity">
    <reaction evidence="1">
        <text>[E2 ubiquitin-conjugating enzyme]-S-ubiquitinyl-L-cysteine + [acceptor protein]-L-lysine = [E2 ubiquitin-conjugating enzyme]-L-cysteine + [acceptor protein]-N(6)-ubiquitinyl-L-lysine.</text>
        <dbReference type="EC" id="2.3.2.31"/>
    </reaction>
</comment>
<accession>A0A6A5YMT2</accession>
<protein>
    <recommendedName>
        <fullName evidence="2">RBR-type E3 ubiquitin transferase</fullName>
        <ecNumber evidence="2">2.3.2.31</ecNumber>
    </recommendedName>
</protein>
<proteinExistence type="predicted"/>
<dbReference type="CDD" id="cd20335">
    <property type="entry name" value="BRcat_RBR"/>
    <property type="match status" value="1"/>
</dbReference>
<dbReference type="SUPFAM" id="SSF57850">
    <property type="entry name" value="RING/U-box"/>
    <property type="match status" value="2"/>
</dbReference>
<evidence type="ECO:0000256" key="3">
    <source>
        <dbReference type="ARBA" id="ARBA00022679"/>
    </source>
</evidence>
<dbReference type="GO" id="GO:0016567">
    <property type="term" value="P:protein ubiquitination"/>
    <property type="evidence" value="ECO:0007669"/>
    <property type="project" value="InterPro"/>
</dbReference>
<organism evidence="10 11">
    <name type="scientific">Lophiotrema nucula</name>
    <dbReference type="NCBI Taxonomy" id="690887"/>
    <lineage>
        <taxon>Eukaryota</taxon>
        <taxon>Fungi</taxon>
        <taxon>Dikarya</taxon>
        <taxon>Ascomycota</taxon>
        <taxon>Pezizomycotina</taxon>
        <taxon>Dothideomycetes</taxon>
        <taxon>Pleosporomycetidae</taxon>
        <taxon>Pleosporales</taxon>
        <taxon>Lophiotremataceae</taxon>
        <taxon>Lophiotrema</taxon>
    </lineage>
</organism>
<dbReference type="Pfam" id="PF22191">
    <property type="entry name" value="IBR_1"/>
    <property type="match status" value="1"/>
</dbReference>
<dbReference type="InterPro" id="IPR044066">
    <property type="entry name" value="TRIAD_supradom"/>
</dbReference>
<evidence type="ECO:0000256" key="2">
    <source>
        <dbReference type="ARBA" id="ARBA00012251"/>
    </source>
</evidence>
<dbReference type="EMBL" id="ML977348">
    <property type="protein sequence ID" value="KAF2108382.1"/>
    <property type="molecule type" value="Genomic_DNA"/>
</dbReference>
<keyword evidence="4" id="KW-0479">Metal-binding</keyword>
<evidence type="ECO:0000313" key="11">
    <source>
        <dbReference type="Proteomes" id="UP000799770"/>
    </source>
</evidence>
<dbReference type="GO" id="GO:0008270">
    <property type="term" value="F:zinc ion binding"/>
    <property type="evidence" value="ECO:0007669"/>
    <property type="project" value="UniProtKB-KW"/>
</dbReference>
<dbReference type="OrthoDB" id="10009520at2759"/>
<keyword evidence="6" id="KW-0863">Zinc-finger</keyword>
<dbReference type="GO" id="GO:0061630">
    <property type="term" value="F:ubiquitin protein ligase activity"/>
    <property type="evidence" value="ECO:0007669"/>
    <property type="project" value="UniProtKB-EC"/>
</dbReference>
<dbReference type="InterPro" id="IPR002867">
    <property type="entry name" value="IBR_dom"/>
</dbReference>
<sequence length="285" mass="33418">MHKQSKCAMCHDYHENRAMISLPCNDYYCINCMKERFMRATKDEGLFPVRCCQKPIPIEVISKHLTLDEMTAIGLSSIEFSTEDRIYCSNPHCHRFQLPARLELGVNRVVCDSCGMSTCTTCKQAYHRGQDCPDDPGTRQVQELAQELGWKTCPSCRRVVILRSGCNHMTCVCKAEFCYECGTRWKNCNCEWGTEHRMLERAEEVVDRDNPFGLPQAERQRRIQQVRADLDDNHDCEHPGRFQRIFNGGRRGFQCEMCDTRHWKYILRCRRCHIDVCEDCRRNRI</sequence>
<evidence type="ECO:0000256" key="7">
    <source>
        <dbReference type="ARBA" id="ARBA00022786"/>
    </source>
</evidence>
<reference evidence="10" key="1">
    <citation type="journal article" date="2020" name="Stud. Mycol.">
        <title>101 Dothideomycetes genomes: a test case for predicting lifestyles and emergence of pathogens.</title>
        <authorList>
            <person name="Haridas S."/>
            <person name="Albert R."/>
            <person name="Binder M."/>
            <person name="Bloem J."/>
            <person name="Labutti K."/>
            <person name="Salamov A."/>
            <person name="Andreopoulos B."/>
            <person name="Baker S."/>
            <person name="Barry K."/>
            <person name="Bills G."/>
            <person name="Bluhm B."/>
            <person name="Cannon C."/>
            <person name="Castanera R."/>
            <person name="Culley D."/>
            <person name="Daum C."/>
            <person name="Ezra D."/>
            <person name="Gonzalez J."/>
            <person name="Henrissat B."/>
            <person name="Kuo A."/>
            <person name="Liang C."/>
            <person name="Lipzen A."/>
            <person name="Lutzoni F."/>
            <person name="Magnuson J."/>
            <person name="Mondo S."/>
            <person name="Nolan M."/>
            <person name="Ohm R."/>
            <person name="Pangilinan J."/>
            <person name="Park H.-J."/>
            <person name="Ramirez L."/>
            <person name="Alfaro M."/>
            <person name="Sun H."/>
            <person name="Tritt A."/>
            <person name="Yoshinaga Y."/>
            <person name="Zwiers L.-H."/>
            <person name="Turgeon B."/>
            <person name="Goodwin S."/>
            <person name="Spatafora J."/>
            <person name="Crous P."/>
            <person name="Grigoriev I."/>
        </authorList>
    </citation>
    <scope>NUCLEOTIDE SEQUENCE</scope>
    <source>
        <strain evidence="10">CBS 627.86</strain>
    </source>
</reference>
<dbReference type="CDD" id="cd22584">
    <property type="entry name" value="Rcat_RBR_unk"/>
    <property type="match status" value="1"/>
</dbReference>
<keyword evidence="5" id="KW-0677">Repeat</keyword>
<dbReference type="Proteomes" id="UP000799770">
    <property type="component" value="Unassembled WGS sequence"/>
</dbReference>